<evidence type="ECO:0000256" key="6">
    <source>
        <dbReference type="ARBA" id="ARBA00023152"/>
    </source>
</evidence>
<dbReference type="UniPathway" id="UPA00109">
    <property type="reaction ID" value="UER00186"/>
</dbReference>
<feature type="binding site" evidence="9 13">
    <location>
        <position position="446"/>
    </location>
    <ligand>
        <name>Mn(2+)</name>
        <dbReference type="ChEBI" id="CHEBI:29035"/>
        <label>2</label>
    </ligand>
</feature>
<dbReference type="Pfam" id="PF06415">
    <property type="entry name" value="iPGM_N"/>
    <property type="match status" value="1"/>
</dbReference>
<dbReference type="EMBL" id="JACIGK010000015">
    <property type="protein sequence ID" value="MBB4266621.1"/>
    <property type="molecule type" value="Genomic_DNA"/>
</dbReference>
<dbReference type="SUPFAM" id="SSF53649">
    <property type="entry name" value="Alkaline phosphatase-like"/>
    <property type="match status" value="1"/>
</dbReference>
<dbReference type="GO" id="GO:0006007">
    <property type="term" value="P:glucose catabolic process"/>
    <property type="evidence" value="ECO:0007669"/>
    <property type="project" value="InterPro"/>
</dbReference>
<protein>
    <recommendedName>
        <fullName evidence="9 10">2,3-bisphosphoglycerate-independent phosphoglycerate mutase</fullName>
        <shortName evidence="9">BPG-independent PGAM</shortName>
        <shortName evidence="9">Phosphoglyceromutase</shortName>
        <shortName evidence="9">iPGM</shortName>
        <ecNumber evidence="9 10">5.4.2.12</ecNumber>
    </recommendedName>
</protein>
<evidence type="ECO:0000256" key="7">
    <source>
        <dbReference type="ARBA" id="ARBA00023211"/>
    </source>
</evidence>
<dbReference type="GO" id="GO:0006096">
    <property type="term" value="P:glycolytic process"/>
    <property type="evidence" value="ECO:0007669"/>
    <property type="project" value="UniProtKB-UniRule"/>
</dbReference>
<comment type="catalytic activity">
    <reaction evidence="1 9">
        <text>(2R)-2-phosphoglycerate = (2R)-3-phosphoglycerate</text>
        <dbReference type="Rhea" id="RHEA:15901"/>
        <dbReference type="ChEBI" id="CHEBI:58272"/>
        <dbReference type="ChEBI" id="CHEBI:58289"/>
        <dbReference type="EC" id="5.4.2.12"/>
    </reaction>
</comment>
<comment type="similarity">
    <text evidence="4 9">Belongs to the BPG-independent phosphoglycerate mutase family.</text>
</comment>
<comment type="subunit">
    <text evidence="9">Monomer.</text>
</comment>
<evidence type="ECO:0000313" key="16">
    <source>
        <dbReference type="EMBL" id="MBB4266621.1"/>
    </source>
</evidence>
<dbReference type="AlphaFoldDB" id="A0A7W6RDK7"/>
<evidence type="ECO:0000256" key="3">
    <source>
        <dbReference type="ARBA" id="ARBA00004798"/>
    </source>
</evidence>
<evidence type="ECO:0000256" key="8">
    <source>
        <dbReference type="ARBA" id="ARBA00023235"/>
    </source>
</evidence>
<dbReference type="PIRSF" id="PIRSF001492">
    <property type="entry name" value="IPGAM"/>
    <property type="match status" value="1"/>
</dbReference>
<gene>
    <name evidence="9" type="primary">gpmI</name>
    <name evidence="16" type="ORF">GGD89_002253</name>
</gene>
<evidence type="ECO:0000256" key="1">
    <source>
        <dbReference type="ARBA" id="ARBA00000370"/>
    </source>
</evidence>
<evidence type="ECO:0000313" key="17">
    <source>
        <dbReference type="Proteomes" id="UP000554286"/>
    </source>
</evidence>
<accession>A0A7W6RDK7</accession>
<evidence type="ECO:0000256" key="2">
    <source>
        <dbReference type="ARBA" id="ARBA00002315"/>
    </source>
</evidence>
<dbReference type="GO" id="GO:0030145">
    <property type="term" value="F:manganese ion binding"/>
    <property type="evidence" value="ECO:0007669"/>
    <property type="project" value="UniProtKB-UniRule"/>
</dbReference>
<dbReference type="GO" id="GO:0005829">
    <property type="term" value="C:cytosol"/>
    <property type="evidence" value="ECO:0007669"/>
    <property type="project" value="TreeGrafter"/>
</dbReference>
<feature type="binding site" evidence="9 13">
    <location>
        <position position="18"/>
    </location>
    <ligand>
        <name>Mn(2+)</name>
        <dbReference type="ChEBI" id="CHEBI:29035"/>
        <label>2</label>
    </ligand>
</feature>
<feature type="binding site" evidence="9 13">
    <location>
        <position position="464"/>
    </location>
    <ligand>
        <name>Mn(2+)</name>
        <dbReference type="ChEBI" id="CHEBI:29035"/>
        <label>1</label>
    </ligand>
</feature>
<organism evidence="16 17">
    <name type="scientific">Roseospira visakhapatnamensis</name>
    <dbReference type="NCBI Taxonomy" id="390880"/>
    <lineage>
        <taxon>Bacteria</taxon>
        <taxon>Pseudomonadati</taxon>
        <taxon>Pseudomonadota</taxon>
        <taxon>Alphaproteobacteria</taxon>
        <taxon>Rhodospirillales</taxon>
        <taxon>Rhodospirillaceae</taxon>
        <taxon>Roseospira</taxon>
    </lineage>
</organism>
<evidence type="ECO:0000259" key="14">
    <source>
        <dbReference type="Pfam" id="PF01676"/>
    </source>
</evidence>
<name>A0A7W6RDK7_9PROT</name>
<evidence type="ECO:0000256" key="5">
    <source>
        <dbReference type="ARBA" id="ARBA00022723"/>
    </source>
</evidence>
<dbReference type="FunFam" id="3.40.1450.10:FF:000002">
    <property type="entry name" value="2,3-bisphosphoglycerate-independent phosphoglycerate mutase"/>
    <property type="match status" value="1"/>
</dbReference>
<comment type="function">
    <text evidence="2 9">Catalyzes the interconversion of 2-phosphoglycerate and 3-phosphoglycerate.</text>
</comment>
<feature type="active site" description="Phosphoserine intermediate" evidence="9 11">
    <location>
        <position position="68"/>
    </location>
</feature>
<keyword evidence="17" id="KW-1185">Reference proteome</keyword>
<feature type="binding site" evidence="9 12">
    <location>
        <position position="190"/>
    </location>
    <ligand>
        <name>substrate</name>
    </ligand>
</feature>
<proteinExistence type="inferred from homology"/>
<dbReference type="PANTHER" id="PTHR31637">
    <property type="entry name" value="2,3-BISPHOSPHOGLYCERATE-INDEPENDENT PHOSPHOGLYCERATE MUTASE"/>
    <property type="match status" value="1"/>
</dbReference>
<evidence type="ECO:0000259" key="15">
    <source>
        <dbReference type="Pfam" id="PF06415"/>
    </source>
</evidence>
<evidence type="ECO:0000256" key="11">
    <source>
        <dbReference type="PIRSR" id="PIRSR001492-1"/>
    </source>
</evidence>
<sequence>MTTDVQTRPRPVVLCILDGWGHREETADNAIAQAETPTWDRLMRDCPRTLIETSGDDVGLPDGQMGNSEVGHMNLGAGRVVMQDLPRIDRAAADGSLATNPALTGLIDRLKDSGGTCHLIGLMSPGGVHSHQDHMVALTKAVAAAGVPVVVHALMDGRDTPPSSGKGYLERFLKDVADIDACRVGVVSGRYFAMDRDKRWDRVGLAYNALVDGVGVTAQDALSGIQAAYDAGETDEFIKPLVVDGYAGMADGDGVLMANFRADRAREILAALLDPAFDGFDRARVVRFAGAAGMAEYSKAHNAWMDTLFPPETLTHIFGEVVSEAGLTQVRIAETEKYAHVTFFFNGGEETTFPGEERILVPSPKVATYDLQPEMSAPEVTDRLVEAIEAGRFDVVILNYANGDMVGHTGILEAAMSAAVTVDTCLARLEAAVTAAGGVMLVTADHGNLELMRDPETGEPHTAHTVGKVDALLVNGPAGARLREGRLADVAPTLLSLLGLPKPAEMTGRSLLDAEEAADGAPRGTPLGAMA</sequence>
<dbReference type="InterPro" id="IPR036646">
    <property type="entry name" value="PGAM_B_sf"/>
</dbReference>
<dbReference type="GO" id="GO:0004619">
    <property type="term" value="F:phosphoglycerate mutase activity"/>
    <property type="evidence" value="ECO:0007669"/>
    <property type="project" value="UniProtKB-UniRule"/>
</dbReference>
<dbReference type="HAMAP" id="MF_01038">
    <property type="entry name" value="GpmI"/>
    <property type="match status" value="1"/>
</dbReference>
<comment type="caution">
    <text evidence="16">The sequence shown here is derived from an EMBL/GenBank/DDBJ whole genome shotgun (WGS) entry which is preliminary data.</text>
</comment>
<feature type="binding site" evidence="9 13">
    <location>
        <position position="445"/>
    </location>
    <ligand>
        <name>Mn(2+)</name>
        <dbReference type="ChEBI" id="CHEBI:29035"/>
        <label>2</label>
    </ligand>
</feature>
<feature type="binding site" evidence="9 13">
    <location>
        <position position="404"/>
    </location>
    <ligand>
        <name>Mn(2+)</name>
        <dbReference type="ChEBI" id="CHEBI:29035"/>
        <label>1</label>
    </ligand>
</feature>
<dbReference type="EC" id="5.4.2.12" evidence="9 10"/>
<dbReference type="PANTHER" id="PTHR31637:SF0">
    <property type="entry name" value="2,3-BISPHOSPHOGLYCERATE-INDEPENDENT PHOSPHOGLYCERATE MUTASE"/>
    <property type="match status" value="1"/>
</dbReference>
<reference evidence="16 17" key="1">
    <citation type="submission" date="2020-08" db="EMBL/GenBank/DDBJ databases">
        <title>Genome sequencing of Purple Non-Sulfur Bacteria from various extreme environments.</title>
        <authorList>
            <person name="Mayer M."/>
        </authorList>
    </citation>
    <scope>NUCLEOTIDE SEQUENCE [LARGE SCALE GENOMIC DNA]</scope>
    <source>
        <strain evidence="16 17">JA131</strain>
    </source>
</reference>
<keyword evidence="7 9" id="KW-0464">Manganese</keyword>
<feature type="binding site" evidence="9 12">
    <location>
        <begin position="158"/>
        <end position="159"/>
    </location>
    <ligand>
        <name>substrate</name>
    </ligand>
</feature>
<dbReference type="Gene3D" id="3.40.1450.10">
    <property type="entry name" value="BPG-independent phosphoglycerate mutase, domain B"/>
    <property type="match status" value="1"/>
</dbReference>
<comment type="cofactor">
    <cofactor evidence="9">
        <name>Mn(2+)</name>
        <dbReference type="ChEBI" id="CHEBI:29035"/>
    </cofactor>
    <text evidence="9">Binds 2 manganese ions per subunit.</text>
</comment>
<feature type="binding site" evidence="9 13">
    <location>
        <position position="68"/>
    </location>
    <ligand>
        <name>Mn(2+)</name>
        <dbReference type="ChEBI" id="CHEBI:29035"/>
        <label>2</label>
    </ligand>
</feature>
<feature type="binding site" evidence="9 12">
    <location>
        <position position="196"/>
    </location>
    <ligand>
        <name>substrate</name>
    </ligand>
</feature>
<comment type="pathway">
    <text evidence="3 9">Carbohydrate degradation; glycolysis; pyruvate from D-glyceraldehyde 3-phosphate: step 3/5.</text>
</comment>
<evidence type="ECO:0000256" key="13">
    <source>
        <dbReference type="PIRSR" id="PIRSR001492-3"/>
    </source>
</evidence>
<keyword evidence="8 9" id="KW-0413">Isomerase</keyword>
<dbReference type="NCBIfam" id="TIGR01307">
    <property type="entry name" value="pgm_bpd_ind"/>
    <property type="match status" value="1"/>
</dbReference>
<dbReference type="InterPro" id="IPR005995">
    <property type="entry name" value="Pgm_bpd_ind"/>
</dbReference>
<evidence type="ECO:0000256" key="4">
    <source>
        <dbReference type="ARBA" id="ARBA00008819"/>
    </source>
</evidence>
<evidence type="ECO:0000256" key="9">
    <source>
        <dbReference type="HAMAP-Rule" id="MF_01038"/>
    </source>
</evidence>
<feature type="domain" description="Metalloenzyme" evidence="14">
    <location>
        <begin position="11"/>
        <end position="501"/>
    </location>
</feature>
<dbReference type="Gene3D" id="3.40.720.10">
    <property type="entry name" value="Alkaline Phosphatase, subunit A"/>
    <property type="match status" value="1"/>
</dbReference>
<evidence type="ECO:0000256" key="12">
    <source>
        <dbReference type="PIRSR" id="PIRSR001492-2"/>
    </source>
</evidence>
<feature type="binding site" evidence="9 12">
    <location>
        <position position="129"/>
    </location>
    <ligand>
        <name>substrate</name>
    </ligand>
</feature>
<keyword evidence="6 9" id="KW-0324">Glycolysis</keyword>
<keyword evidence="5 9" id="KW-0479">Metal-binding</keyword>
<dbReference type="Proteomes" id="UP000554286">
    <property type="component" value="Unassembled WGS sequence"/>
</dbReference>
<feature type="binding site" evidence="9 12">
    <location>
        <position position="337"/>
    </location>
    <ligand>
        <name>substrate</name>
    </ligand>
</feature>
<feature type="binding site" evidence="9 13">
    <location>
        <position position="408"/>
    </location>
    <ligand>
        <name>Mn(2+)</name>
        <dbReference type="ChEBI" id="CHEBI:29035"/>
        <label>1</label>
    </ligand>
</feature>
<dbReference type="InterPro" id="IPR006124">
    <property type="entry name" value="Metalloenzyme"/>
</dbReference>
<dbReference type="RefSeq" id="WP_184045243.1">
    <property type="nucleotide sequence ID" value="NZ_JACIGK010000015.1"/>
</dbReference>
<dbReference type="InterPro" id="IPR017850">
    <property type="entry name" value="Alkaline_phosphatase_core_sf"/>
</dbReference>
<dbReference type="CDD" id="cd16010">
    <property type="entry name" value="iPGM"/>
    <property type="match status" value="1"/>
</dbReference>
<feature type="domain" description="BPG-independent PGAM N-terminal" evidence="15">
    <location>
        <begin position="88"/>
        <end position="298"/>
    </location>
</feature>
<dbReference type="InterPro" id="IPR011258">
    <property type="entry name" value="BPG-indep_PGM_N"/>
</dbReference>
<feature type="binding site" evidence="9 12">
    <location>
        <begin position="261"/>
        <end position="264"/>
    </location>
    <ligand>
        <name>substrate</name>
    </ligand>
</feature>
<dbReference type="SUPFAM" id="SSF64158">
    <property type="entry name" value="2,3-Bisphosphoglycerate-independent phosphoglycerate mutase, substrate-binding domain"/>
    <property type="match status" value="1"/>
</dbReference>
<dbReference type="Pfam" id="PF01676">
    <property type="entry name" value="Metalloenzyme"/>
    <property type="match status" value="1"/>
</dbReference>
<evidence type="ECO:0000256" key="10">
    <source>
        <dbReference type="NCBIfam" id="TIGR01307"/>
    </source>
</evidence>